<dbReference type="EMBL" id="VLXZ01000005">
    <property type="protein sequence ID" value="TSB46543.1"/>
    <property type="molecule type" value="Genomic_DNA"/>
</dbReference>
<dbReference type="Pfam" id="PF03862">
    <property type="entry name" value="SpoVAC_SpoVAEB"/>
    <property type="match status" value="1"/>
</dbReference>
<feature type="transmembrane region" description="Helical" evidence="1">
    <location>
        <begin position="86"/>
        <end position="104"/>
    </location>
</feature>
<feature type="transmembrane region" description="Helical" evidence="1">
    <location>
        <begin position="61"/>
        <end position="79"/>
    </location>
</feature>
<proteinExistence type="predicted"/>
<feature type="transmembrane region" description="Helical" evidence="1">
    <location>
        <begin position="124"/>
        <end position="149"/>
    </location>
</feature>
<feature type="transmembrane region" description="Helical" evidence="1">
    <location>
        <begin position="32"/>
        <end position="55"/>
    </location>
</feature>
<dbReference type="AlphaFoldDB" id="A0A553ZYM2"/>
<dbReference type="OrthoDB" id="9797988at2"/>
<gene>
    <name evidence="2" type="ORF">FN960_09265</name>
</gene>
<accession>A0A553ZYM2</accession>
<organism evidence="2 3">
    <name type="scientific">Alkalicoccobacillus porphyridii</name>
    <dbReference type="NCBI Taxonomy" id="2597270"/>
    <lineage>
        <taxon>Bacteria</taxon>
        <taxon>Bacillati</taxon>
        <taxon>Bacillota</taxon>
        <taxon>Bacilli</taxon>
        <taxon>Bacillales</taxon>
        <taxon>Bacillaceae</taxon>
        <taxon>Alkalicoccobacillus</taxon>
    </lineage>
</organism>
<reference evidence="2 3" key="1">
    <citation type="submission" date="2019-07" db="EMBL/GenBank/DDBJ databases">
        <authorList>
            <person name="Park Y.J."/>
            <person name="Jeong S.E."/>
            <person name="Jung H.S."/>
        </authorList>
    </citation>
    <scope>NUCLEOTIDE SEQUENCE [LARGE SCALE GENOMIC DNA]</scope>
    <source>
        <strain evidence="3">P16(2019)</strain>
    </source>
</reference>
<comment type="caution">
    <text evidence="2">The sequence shown here is derived from an EMBL/GenBank/DDBJ whole genome shotgun (WGS) entry which is preliminary data.</text>
</comment>
<sequence>MEYMTKLKQKQYQKNIEIFLPKRQFFRNGTKAFLVGGAICVIGQGLIELYHHIFLIERQAAVEWMLVTLILAASVMTGFGLYRKTAAFSGAGILVPITGLVNLMTSSAMDHRHEGIIQGAAAHLLKLAGTVLVTGVVMAYVASAVRLIIHTIIK</sequence>
<dbReference type="PANTHER" id="PTHR38450">
    <property type="entry name" value="STAGE V SPORULATION PROTEIN AC-RELATED"/>
    <property type="match status" value="1"/>
</dbReference>
<dbReference type="PANTHER" id="PTHR38450:SF1">
    <property type="entry name" value="STAGE V SPORULATION PROTEIN AC"/>
    <property type="match status" value="1"/>
</dbReference>
<evidence type="ECO:0000313" key="3">
    <source>
        <dbReference type="Proteomes" id="UP000318521"/>
    </source>
</evidence>
<dbReference type="Proteomes" id="UP000318521">
    <property type="component" value="Unassembled WGS sequence"/>
</dbReference>
<protein>
    <submittedName>
        <fullName evidence="2">SpoVA/SpoVAEb family sporulation membrane protein</fullName>
    </submittedName>
</protein>
<evidence type="ECO:0000256" key="1">
    <source>
        <dbReference type="SAM" id="Phobius"/>
    </source>
</evidence>
<keyword evidence="3" id="KW-1185">Reference proteome</keyword>
<keyword evidence="1" id="KW-0472">Membrane</keyword>
<keyword evidence="1" id="KW-1133">Transmembrane helix</keyword>
<evidence type="ECO:0000313" key="2">
    <source>
        <dbReference type="EMBL" id="TSB46543.1"/>
    </source>
</evidence>
<keyword evidence="1" id="KW-0812">Transmembrane</keyword>
<dbReference type="InterPro" id="IPR005562">
    <property type="entry name" value="SpoVA"/>
</dbReference>
<name>A0A553ZYM2_9BACI</name>